<dbReference type="STRING" id="3088.A0A383WP59"/>
<dbReference type="InterPro" id="IPR000872">
    <property type="entry name" value="Tafazzin"/>
</dbReference>
<dbReference type="EMBL" id="FNXT01001323">
    <property type="protein sequence ID" value="SZX78506.1"/>
    <property type="molecule type" value="Genomic_DNA"/>
</dbReference>
<dbReference type="GO" id="GO:0005743">
    <property type="term" value="C:mitochondrial inner membrane"/>
    <property type="evidence" value="ECO:0007669"/>
    <property type="project" value="UniProtKB-SubCell"/>
</dbReference>
<dbReference type="GO" id="GO:0008374">
    <property type="term" value="F:O-acyltransferase activity"/>
    <property type="evidence" value="ECO:0007669"/>
    <property type="project" value="TreeGrafter"/>
</dbReference>
<evidence type="ECO:0000256" key="5">
    <source>
        <dbReference type="ARBA" id="ARBA00022792"/>
    </source>
</evidence>
<evidence type="ECO:0000256" key="8">
    <source>
        <dbReference type="ARBA" id="ARBA00023136"/>
    </source>
</evidence>
<evidence type="ECO:0000313" key="15">
    <source>
        <dbReference type="Proteomes" id="UP000256970"/>
    </source>
</evidence>
<evidence type="ECO:0000256" key="9">
    <source>
        <dbReference type="ARBA" id="ARBA00023315"/>
    </source>
</evidence>
<dbReference type="SUPFAM" id="SSF69593">
    <property type="entry name" value="Glycerol-3-phosphate (1)-acyltransferase"/>
    <property type="match status" value="1"/>
</dbReference>
<feature type="domain" description="Phospholipid/glycerol acyltransferase" evidence="13">
    <location>
        <begin position="63"/>
        <end position="196"/>
    </location>
</feature>
<keyword evidence="5" id="KW-0999">Mitochondrion inner membrane</keyword>
<comment type="similarity">
    <text evidence="2 12">Belongs to the taffazin family.</text>
</comment>
<evidence type="ECO:0000256" key="7">
    <source>
        <dbReference type="ARBA" id="ARBA00023128"/>
    </source>
</evidence>
<gene>
    <name evidence="14" type="ORF">BQ4739_LOCUS18784</name>
</gene>
<keyword evidence="3" id="KW-0808">Transferase</keyword>
<proteinExistence type="inferred from homology"/>
<evidence type="ECO:0000256" key="6">
    <source>
        <dbReference type="ARBA" id="ARBA00023098"/>
    </source>
</evidence>
<protein>
    <recommendedName>
        <fullName evidence="12">Tafazzin family protein</fullName>
    </recommendedName>
</protein>
<reference evidence="14 15" key="1">
    <citation type="submission" date="2016-10" db="EMBL/GenBank/DDBJ databases">
        <authorList>
            <person name="Cai Z."/>
        </authorList>
    </citation>
    <scope>NUCLEOTIDE SEQUENCE [LARGE SCALE GENOMIC DNA]</scope>
</reference>
<evidence type="ECO:0000313" key="14">
    <source>
        <dbReference type="EMBL" id="SZX78506.1"/>
    </source>
</evidence>
<evidence type="ECO:0000259" key="13">
    <source>
        <dbReference type="SMART" id="SM00563"/>
    </source>
</evidence>
<name>A0A383WP59_TETOB</name>
<dbReference type="PANTHER" id="PTHR12497:SF0">
    <property type="entry name" value="TAFAZZIN"/>
    <property type="match status" value="1"/>
</dbReference>
<keyword evidence="6" id="KW-0443">Lipid metabolism</keyword>
<dbReference type="CDD" id="cd07989">
    <property type="entry name" value="LPLAT_AGPAT-like"/>
    <property type="match status" value="1"/>
</dbReference>
<accession>A0A383WP59</accession>
<evidence type="ECO:0000256" key="12">
    <source>
        <dbReference type="RuleBase" id="RU365062"/>
    </source>
</evidence>
<keyword evidence="9" id="KW-0012">Acyltransferase</keyword>
<keyword evidence="8" id="KW-0472">Membrane</keyword>
<evidence type="ECO:0000256" key="3">
    <source>
        <dbReference type="ARBA" id="ARBA00022679"/>
    </source>
</evidence>
<comment type="catalytic activity">
    <reaction evidence="11">
        <text>1'-[1,2-diacyl-sn-glycero-3-phospho],3'-[1-acyl-sn-glycero-3-phospho]-glycerol + a 1,2-diacyl-sn-glycero-3-phosphocholine = a cardiolipin + a 1-acyl-sn-glycero-3-phosphocholine</text>
        <dbReference type="Rhea" id="RHEA:33731"/>
        <dbReference type="ChEBI" id="CHEBI:57643"/>
        <dbReference type="ChEBI" id="CHEBI:58168"/>
        <dbReference type="ChEBI" id="CHEBI:62237"/>
        <dbReference type="ChEBI" id="CHEBI:64743"/>
    </reaction>
    <physiologicalReaction direction="left-to-right" evidence="11">
        <dbReference type="Rhea" id="RHEA:33732"/>
    </physiologicalReaction>
    <physiologicalReaction direction="right-to-left" evidence="11">
        <dbReference type="Rhea" id="RHEA:33733"/>
    </physiologicalReaction>
</comment>
<dbReference type="SMART" id="SM00563">
    <property type="entry name" value="PlsC"/>
    <property type="match status" value="1"/>
</dbReference>
<sequence length="341" mass="38152">MDSLLDFDQEYLEPPWGPYGRDLTLGIVSLASKFILQVLNSTKVINHETYKELVHNRPEGVGLLTISNHTSTFDDPGLPCAMLPWHFFWTEHSHCKNRWTMCASDICFTNEVFRQFFLNGKTLPVERGAGVGQRIMGVAARALAQGEWLHIFPEGRVTPDGRVGPFRQGIGRLVCDAKAAAGGRDPVILPFFHSHMSRVMPFKSAVPRAGHTVTVAVGQPLELGHITCRCNQPVRLQQHPVAGAAAAAPGNGWLEQQQQQQQQQQDRNAVLLPGWQQIQQLQRPEVEEGEEQLTVASIGSSAVVQLSRRQHRLGADWVWWRLLTAGFAQQQQQQLEQKQVL</sequence>
<dbReference type="AlphaFoldDB" id="A0A383WP59"/>
<organism evidence="14 15">
    <name type="scientific">Tetradesmus obliquus</name>
    <name type="common">Green alga</name>
    <name type="synonym">Acutodesmus obliquus</name>
    <dbReference type="NCBI Taxonomy" id="3088"/>
    <lineage>
        <taxon>Eukaryota</taxon>
        <taxon>Viridiplantae</taxon>
        <taxon>Chlorophyta</taxon>
        <taxon>core chlorophytes</taxon>
        <taxon>Chlorophyceae</taxon>
        <taxon>CS clade</taxon>
        <taxon>Sphaeropleales</taxon>
        <taxon>Scenedesmaceae</taxon>
        <taxon>Tetradesmus</taxon>
    </lineage>
</organism>
<evidence type="ECO:0000256" key="10">
    <source>
        <dbReference type="ARBA" id="ARBA00024323"/>
    </source>
</evidence>
<comment type="subcellular location">
    <subcellularLocation>
        <location evidence="1">Mitochondrion inner membrane</location>
        <topology evidence="1">Peripheral membrane protein</topology>
        <orientation evidence="1">Intermembrane side</orientation>
    </subcellularLocation>
    <subcellularLocation>
        <location evidence="10">Mitochondrion outer membrane</location>
        <topology evidence="10">Peripheral membrane protein</topology>
        <orientation evidence="10">Intermembrane side</orientation>
    </subcellularLocation>
</comment>
<keyword evidence="4" id="KW-1000">Mitochondrion outer membrane</keyword>
<evidence type="ECO:0000256" key="4">
    <source>
        <dbReference type="ARBA" id="ARBA00022787"/>
    </source>
</evidence>
<dbReference type="Proteomes" id="UP000256970">
    <property type="component" value="Unassembled WGS sequence"/>
</dbReference>
<dbReference type="GO" id="GO:0005741">
    <property type="term" value="C:mitochondrial outer membrane"/>
    <property type="evidence" value="ECO:0007669"/>
    <property type="project" value="UniProtKB-SubCell"/>
</dbReference>
<dbReference type="Pfam" id="PF01553">
    <property type="entry name" value="Acyltransferase"/>
    <property type="match status" value="1"/>
</dbReference>
<dbReference type="GO" id="GO:0006644">
    <property type="term" value="P:phospholipid metabolic process"/>
    <property type="evidence" value="ECO:0007669"/>
    <property type="project" value="InterPro"/>
</dbReference>
<dbReference type="PANTHER" id="PTHR12497">
    <property type="entry name" value="TAZ PROTEIN TAFAZZIN"/>
    <property type="match status" value="1"/>
</dbReference>
<keyword evidence="15" id="KW-1185">Reference proteome</keyword>
<keyword evidence="7" id="KW-0496">Mitochondrion</keyword>
<dbReference type="PRINTS" id="PR00979">
    <property type="entry name" value="TAFAZZIN"/>
</dbReference>
<evidence type="ECO:0000256" key="1">
    <source>
        <dbReference type="ARBA" id="ARBA00004137"/>
    </source>
</evidence>
<dbReference type="InterPro" id="IPR002123">
    <property type="entry name" value="Plipid/glycerol_acylTrfase"/>
</dbReference>
<evidence type="ECO:0000256" key="2">
    <source>
        <dbReference type="ARBA" id="ARBA00010524"/>
    </source>
</evidence>
<evidence type="ECO:0000256" key="11">
    <source>
        <dbReference type="ARBA" id="ARBA00047906"/>
    </source>
</evidence>